<dbReference type="KEGG" id="fgi:OP10G_1249"/>
<dbReference type="EMBL" id="CP007139">
    <property type="protein sequence ID" value="AIE84617.1"/>
    <property type="molecule type" value="Genomic_DNA"/>
</dbReference>
<dbReference type="eggNOG" id="ENOG5032RSF">
    <property type="taxonomic scope" value="Bacteria"/>
</dbReference>
<dbReference type="HOGENOM" id="CLU_120522_2_0_0"/>
<dbReference type="SUPFAM" id="SSF81301">
    <property type="entry name" value="Nucleotidyltransferase"/>
    <property type="match status" value="1"/>
</dbReference>
<dbReference type="Proteomes" id="UP000027982">
    <property type="component" value="Chromosome"/>
</dbReference>
<evidence type="ECO:0000313" key="3">
    <source>
        <dbReference type="Proteomes" id="UP000027982"/>
    </source>
</evidence>
<feature type="region of interest" description="Disordered" evidence="1">
    <location>
        <begin position="119"/>
        <end position="146"/>
    </location>
</feature>
<organism evidence="2 3">
    <name type="scientific">Fimbriimonas ginsengisoli Gsoil 348</name>
    <dbReference type="NCBI Taxonomy" id="661478"/>
    <lineage>
        <taxon>Bacteria</taxon>
        <taxon>Bacillati</taxon>
        <taxon>Armatimonadota</taxon>
        <taxon>Fimbriimonadia</taxon>
        <taxon>Fimbriimonadales</taxon>
        <taxon>Fimbriimonadaceae</taxon>
        <taxon>Fimbriimonas</taxon>
    </lineage>
</organism>
<evidence type="ECO:0008006" key="4">
    <source>
        <dbReference type="Google" id="ProtNLM"/>
    </source>
</evidence>
<dbReference type="AlphaFoldDB" id="A0A068NML0"/>
<dbReference type="STRING" id="661478.OP10G_1249"/>
<proteinExistence type="predicted"/>
<accession>A0A068NML0</accession>
<sequence length="146" mass="16207">MFTSTGVEFLIVGAHALAFHALPRQTIDLDLWVRRSEENAARIRQVLDSFGFKIGDQGQHLLKQDKQLLQLGVPPNRVDILTFLDGCDFDRAWAAKEAGILQGEKVFFLSLPDYVATKKASGRPKDTDDLNRLRESLGGKLPGDAT</sequence>
<evidence type="ECO:0000313" key="2">
    <source>
        <dbReference type="EMBL" id="AIE84617.1"/>
    </source>
</evidence>
<gene>
    <name evidence="2" type="ORF">OP10G_1249</name>
</gene>
<evidence type="ECO:0000256" key="1">
    <source>
        <dbReference type="SAM" id="MobiDB-lite"/>
    </source>
</evidence>
<reference evidence="2 3" key="1">
    <citation type="journal article" date="2014" name="PLoS ONE">
        <title>The first complete genome sequence of the class fimbriimonadia in the phylum armatimonadetes.</title>
        <authorList>
            <person name="Hu Z.Y."/>
            <person name="Wang Y.Z."/>
            <person name="Im W.T."/>
            <person name="Wang S.Y."/>
            <person name="Zhao G.P."/>
            <person name="Zheng H.J."/>
            <person name="Quan Z.X."/>
        </authorList>
    </citation>
    <scope>NUCLEOTIDE SEQUENCE [LARGE SCALE GENOMIC DNA]</scope>
    <source>
        <strain evidence="2">Gsoil 348</strain>
    </source>
</reference>
<dbReference type="Gene3D" id="3.30.460.40">
    <property type="match status" value="1"/>
</dbReference>
<feature type="compositionally biased region" description="Basic and acidic residues" evidence="1">
    <location>
        <begin position="123"/>
        <end position="137"/>
    </location>
</feature>
<keyword evidence="3" id="KW-1185">Reference proteome</keyword>
<dbReference type="InterPro" id="IPR043519">
    <property type="entry name" value="NT_sf"/>
</dbReference>
<protein>
    <recommendedName>
        <fullName evidence="4">Nucleotidyltransferase family protein</fullName>
    </recommendedName>
</protein>
<name>A0A068NML0_FIMGI</name>